<comment type="caution">
    <text evidence="2">The sequence shown here is derived from an EMBL/GenBank/DDBJ whole genome shotgun (WGS) entry which is preliminary data.</text>
</comment>
<sequence length="381" mass="40049">MIAVAVPHKRGTPPYERPQPRQSSTETNRSSTPSIPARRAAAQQKLPLLPLYHPLGPLAQSLPELDPGLFGLPSSLNIEDADDQRDGDSGRRSASRAQRPGQKTRERETAEEDTQTNGTVNGVSGKVAQDAPGRNPSPRKRRGGGAKRKRKDTDDGDNAFPPPAKRTRNPRGVNNAPAAPSPLVSEAVVASDLVEDAAEGNGDGDEAEQEAPQAPKRSARTRKPRVRPAKRRDSSGSASTSTSVSVSIAASTKPAAQAKTEDEPAAETRPPDDEVLPPAAEPAEEAPVPLEDTAGDPRRTENGVEDVVASQQVSPPEEPPATDASPVAAPPPKPEEPSSQHAVRVVSSPPPPARPLSPPSAPPPQKEEREEGELSDDGPGN</sequence>
<evidence type="ECO:0000313" key="3">
    <source>
        <dbReference type="Proteomes" id="UP001215151"/>
    </source>
</evidence>
<feature type="compositionally biased region" description="Low complexity" evidence="1">
    <location>
        <begin position="235"/>
        <end position="252"/>
    </location>
</feature>
<accession>A0AAD7XA89</accession>
<proteinExistence type="predicted"/>
<organism evidence="2 3">
    <name type="scientific">Trametes cubensis</name>
    <dbReference type="NCBI Taxonomy" id="1111947"/>
    <lineage>
        <taxon>Eukaryota</taxon>
        <taxon>Fungi</taxon>
        <taxon>Dikarya</taxon>
        <taxon>Basidiomycota</taxon>
        <taxon>Agaricomycotina</taxon>
        <taxon>Agaricomycetes</taxon>
        <taxon>Polyporales</taxon>
        <taxon>Polyporaceae</taxon>
        <taxon>Trametes</taxon>
    </lineage>
</organism>
<keyword evidence="3" id="KW-1185">Reference proteome</keyword>
<feature type="region of interest" description="Disordered" evidence="1">
    <location>
        <begin position="1"/>
        <end position="381"/>
    </location>
</feature>
<feature type="compositionally biased region" description="Basic residues" evidence="1">
    <location>
        <begin position="217"/>
        <end position="230"/>
    </location>
</feature>
<feature type="compositionally biased region" description="Polar residues" evidence="1">
    <location>
        <begin position="20"/>
        <end position="34"/>
    </location>
</feature>
<feature type="compositionally biased region" description="Acidic residues" evidence="1">
    <location>
        <begin position="370"/>
        <end position="381"/>
    </location>
</feature>
<name>A0AAD7XA89_9APHY</name>
<gene>
    <name evidence="2" type="ORF">ONZ51_g4477</name>
</gene>
<reference evidence="2" key="1">
    <citation type="submission" date="2022-11" db="EMBL/GenBank/DDBJ databases">
        <title>Genome Sequence of Cubamyces cubensis.</title>
        <authorList>
            <person name="Buettner E."/>
        </authorList>
    </citation>
    <scope>NUCLEOTIDE SEQUENCE</scope>
    <source>
        <strain evidence="2">MPL-01</strain>
    </source>
</reference>
<protein>
    <submittedName>
        <fullName evidence="2">Uncharacterized protein</fullName>
    </submittedName>
</protein>
<evidence type="ECO:0000256" key="1">
    <source>
        <dbReference type="SAM" id="MobiDB-lite"/>
    </source>
</evidence>
<feature type="compositionally biased region" description="Acidic residues" evidence="1">
    <location>
        <begin position="193"/>
        <end position="209"/>
    </location>
</feature>
<dbReference type="Proteomes" id="UP001215151">
    <property type="component" value="Unassembled WGS sequence"/>
</dbReference>
<dbReference type="EMBL" id="JAPEVG010000087">
    <property type="protein sequence ID" value="KAJ8486989.1"/>
    <property type="molecule type" value="Genomic_DNA"/>
</dbReference>
<feature type="compositionally biased region" description="Low complexity" evidence="1">
    <location>
        <begin position="36"/>
        <end position="58"/>
    </location>
</feature>
<evidence type="ECO:0000313" key="2">
    <source>
        <dbReference type="EMBL" id="KAJ8486989.1"/>
    </source>
</evidence>
<feature type="compositionally biased region" description="Pro residues" evidence="1">
    <location>
        <begin position="348"/>
        <end position="364"/>
    </location>
</feature>
<dbReference type="AlphaFoldDB" id="A0AAD7XA89"/>
<feature type="compositionally biased region" description="Basic residues" evidence="1">
    <location>
        <begin position="137"/>
        <end position="150"/>
    </location>
</feature>